<reference evidence="8 9" key="1">
    <citation type="journal article" date="2016" name="Front. Microbiol.">
        <title>Comparative Genomics Analysis of Streptomyces Species Reveals Their Adaptation to the Marine Environment and Their Diversity at the Genomic Level.</title>
        <authorList>
            <person name="Tian X."/>
            <person name="Zhang Z."/>
            <person name="Yang T."/>
            <person name="Chen M."/>
            <person name="Li J."/>
            <person name="Chen F."/>
            <person name="Yang J."/>
            <person name="Li W."/>
            <person name="Zhang B."/>
            <person name="Zhang Z."/>
            <person name="Wu J."/>
            <person name="Zhang C."/>
            <person name="Long L."/>
            <person name="Xiao J."/>
        </authorList>
    </citation>
    <scope>NUCLEOTIDE SEQUENCE [LARGE SCALE GENOMIC DNA]</scope>
    <source>
        <strain evidence="8 9">SCSIO 10429</strain>
    </source>
</reference>
<feature type="domain" description="Luciferase-like" evidence="7">
    <location>
        <begin position="30"/>
        <end position="391"/>
    </location>
</feature>
<dbReference type="InterPro" id="IPR016215">
    <property type="entry name" value="NTA_MOA"/>
</dbReference>
<dbReference type="InterPro" id="IPR036661">
    <property type="entry name" value="Luciferase-like_sf"/>
</dbReference>
<dbReference type="PANTHER" id="PTHR30011:SF16">
    <property type="entry name" value="C2H2 FINGER DOMAIN TRANSCRIPTION FACTOR (EUROFUNG)-RELATED"/>
    <property type="match status" value="1"/>
</dbReference>
<dbReference type="CDD" id="cd01095">
    <property type="entry name" value="Nitrilotriacetate_monoxgenase"/>
    <property type="match status" value="1"/>
</dbReference>
<feature type="binding site" evidence="6">
    <location>
        <position position="99"/>
    </location>
    <ligand>
        <name>FMN</name>
        <dbReference type="ChEBI" id="CHEBI:58210"/>
    </ligand>
</feature>
<evidence type="ECO:0000259" key="7">
    <source>
        <dbReference type="Pfam" id="PF00296"/>
    </source>
</evidence>
<dbReference type="PIRSF" id="PIRSF000337">
    <property type="entry name" value="NTA_MOA"/>
    <property type="match status" value="1"/>
</dbReference>
<dbReference type="InterPro" id="IPR051260">
    <property type="entry name" value="Diverse_substr_monoxygenases"/>
</dbReference>
<organism evidence="8 9">
    <name type="scientific">Streptomyces nanshensis</name>
    <dbReference type="NCBI Taxonomy" id="518642"/>
    <lineage>
        <taxon>Bacteria</taxon>
        <taxon>Bacillati</taxon>
        <taxon>Actinomycetota</taxon>
        <taxon>Actinomycetes</taxon>
        <taxon>Kitasatosporales</taxon>
        <taxon>Streptomycetaceae</taxon>
        <taxon>Streptomyces</taxon>
    </lineage>
</organism>
<comment type="similarity">
    <text evidence="5">Belongs to the NtaA/SnaA/DszA monooxygenase family.</text>
</comment>
<dbReference type="PATRIC" id="fig|518642.10.peg.6864"/>
<feature type="binding site" evidence="6">
    <location>
        <position position="59"/>
    </location>
    <ligand>
        <name>FMN</name>
        <dbReference type="ChEBI" id="CHEBI:58210"/>
    </ligand>
</feature>
<evidence type="ECO:0000256" key="5">
    <source>
        <dbReference type="ARBA" id="ARBA00033748"/>
    </source>
</evidence>
<evidence type="ECO:0000313" key="8">
    <source>
        <dbReference type="EMBL" id="OEV12848.1"/>
    </source>
</evidence>
<evidence type="ECO:0000256" key="6">
    <source>
        <dbReference type="PIRSR" id="PIRSR000337-1"/>
    </source>
</evidence>
<dbReference type="Gene3D" id="3.20.20.30">
    <property type="entry name" value="Luciferase-like domain"/>
    <property type="match status" value="1"/>
</dbReference>
<dbReference type="GO" id="GO:0004497">
    <property type="term" value="F:monooxygenase activity"/>
    <property type="evidence" value="ECO:0007669"/>
    <property type="project" value="UniProtKB-KW"/>
</dbReference>
<dbReference type="SUPFAM" id="SSF51679">
    <property type="entry name" value="Bacterial luciferase-like"/>
    <property type="match status" value="1"/>
</dbReference>
<dbReference type="RefSeq" id="WP_070015691.1">
    <property type="nucleotide sequence ID" value="NZ_LJGW01000111.1"/>
</dbReference>
<keyword evidence="4 8" id="KW-0503">Monooxygenase</keyword>
<evidence type="ECO:0000256" key="1">
    <source>
        <dbReference type="ARBA" id="ARBA00022630"/>
    </source>
</evidence>
<dbReference type="PANTHER" id="PTHR30011">
    <property type="entry name" value="ALKANESULFONATE MONOOXYGENASE-RELATED"/>
    <property type="match status" value="1"/>
</dbReference>
<evidence type="ECO:0000313" key="9">
    <source>
        <dbReference type="Proteomes" id="UP000176005"/>
    </source>
</evidence>
<dbReference type="Pfam" id="PF00296">
    <property type="entry name" value="Bac_luciferase"/>
    <property type="match status" value="1"/>
</dbReference>
<accession>A0A1E7L9M5</accession>
<dbReference type="GO" id="GO:0016705">
    <property type="term" value="F:oxidoreductase activity, acting on paired donors, with incorporation or reduction of molecular oxygen"/>
    <property type="evidence" value="ECO:0007669"/>
    <property type="project" value="InterPro"/>
</dbReference>
<dbReference type="InterPro" id="IPR011251">
    <property type="entry name" value="Luciferase-like_dom"/>
</dbReference>
<dbReference type="EMBL" id="LJGW01000111">
    <property type="protein sequence ID" value="OEV12848.1"/>
    <property type="molecule type" value="Genomic_DNA"/>
</dbReference>
<keyword evidence="1 6" id="KW-0285">Flavoprotein</keyword>
<keyword evidence="3" id="KW-0560">Oxidoreductase</keyword>
<keyword evidence="2 6" id="KW-0288">FMN</keyword>
<evidence type="ECO:0000256" key="3">
    <source>
        <dbReference type="ARBA" id="ARBA00023002"/>
    </source>
</evidence>
<dbReference type="AlphaFoldDB" id="A0A1E7L9M5"/>
<feature type="binding site" evidence="6">
    <location>
        <position position="153"/>
    </location>
    <ligand>
        <name>FMN</name>
        <dbReference type="ChEBI" id="CHEBI:58210"/>
    </ligand>
</feature>
<feature type="binding site" evidence="6">
    <location>
        <position position="224"/>
    </location>
    <ligand>
        <name>FMN</name>
        <dbReference type="ChEBI" id="CHEBI:58210"/>
    </ligand>
</feature>
<protein>
    <submittedName>
        <fullName evidence="8">Xenobiotic monooxygenase</fullName>
    </submittedName>
</protein>
<dbReference type="NCBIfam" id="TIGR03860">
    <property type="entry name" value="FMN_nitrolo"/>
    <property type="match status" value="1"/>
</dbReference>
<evidence type="ECO:0000256" key="2">
    <source>
        <dbReference type="ARBA" id="ARBA00022643"/>
    </source>
</evidence>
<comment type="caution">
    <text evidence="8">The sequence shown here is derived from an EMBL/GenBank/DDBJ whole genome shotgun (WGS) entry which is preliminary data.</text>
</comment>
<dbReference type="Proteomes" id="UP000176005">
    <property type="component" value="Unassembled WGS sequence"/>
</dbReference>
<proteinExistence type="inferred from homology"/>
<sequence>MPASPRPMHLGFTIWPTGFHPGAWRLPGAPTNGNSSPALLQSAARTAERGKFDFFFIGDRVVGLPASQFAAPNEVLRPEALTLAAHIAAVTERIGLITTVNSTYAEPFNVARSLATIDHLSNGRTGLNIVTGKNAEAARNFSRNEHWENDRRYDWATEFVQVLRLLWDSWEDGARIADPETGRFVDEARVHRIDFRGEFFSVDGPLNVERPVQGQIPLVNAGSSERSRQLGARYSDVRFTNSSVLGLAGARAYYDDLKRRLPAHGRAPREQLVIPGVAVYTAPTSREAHELYSRLQALGRQDVDLAGLSAALGLALTGHHPDAVLDDVADPADASAEGALIIGEARELHGKNAVTLREVNSSYLRRGWFKEVVGSPAQVADVLQEWFEQGAADGFMIFPPHMPDGLEAFVDLVVPELQRRGLFRTEYAGRTLRDHLGLARPGNQFADAGVPSDTAAVVGGE</sequence>
<keyword evidence="9" id="KW-1185">Reference proteome</keyword>
<feature type="binding site" evidence="6">
    <location>
        <position position="223"/>
    </location>
    <ligand>
        <name>FMN</name>
        <dbReference type="ChEBI" id="CHEBI:58210"/>
    </ligand>
</feature>
<evidence type="ECO:0000256" key="4">
    <source>
        <dbReference type="ARBA" id="ARBA00023033"/>
    </source>
</evidence>
<gene>
    <name evidence="8" type="ORF">AN218_06495</name>
</gene>
<name>A0A1E7L9M5_9ACTN</name>